<dbReference type="PANTHER" id="PTHR30349">
    <property type="entry name" value="PHAGE INTEGRASE-RELATED"/>
    <property type="match status" value="1"/>
</dbReference>
<evidence type="ECO:0000256" key="1">
    <source>
        <dbReference type="ARBA" id="ARBA00008857"/>
    </source>
</evidence>
<evidence type="ECO:0000313" key="6">
    <source>
        <dbReference type="Proteomes" id="UP000652755"/>
    </source>
</evidence>
<dbReference type="InterPro" id="IPR035386">
    <property type="entry name" value="Arm-DNA-bind_5"/>
</dbReference>
<keyword evidence="3" id="KW-0233">DNA recombination</keyword>
<accession>A0ABR7KZE7</accession>
<keyword evidence="6" id="KW-1185">Reference proteome</keyword>
<evidence type="ECO:0000256" key="3">
    <source>
        <dbReference type="ARBA" id="ARBA00023172"/>
    </source>
</evidence>
<dbReference type="InterPro" id="IPR025269">
    <property type="entry name" value="SAM-like_dom"/>
</dbReference>
<reference evidence="5 6" key="1">
    <citation type="submission" date="2020-08" db="EMBL/GenBank/DDBJ databases">
        <authorList>
            <person name="Sun Q."/>
            <person name="Inoue M."/>
        </authorList>
    </citation>
    <scope>NUCLEOTIDE SEQUENCE [LARGE SCALE GENOMIC DNA]</scope>
    <source>
        <strain evidence="5 6">CCM 8938</strain>
    </source>
</reference>
<dbReference type="InterPro" id="IPR050090">
    <property type="entry name" value="Tyrosine_recombinase_XerCD"/>
</dbReference>
<dbReference type="InterPro" id="IPR002104">
    <property type="entry name" value="Integrase_catalytic"/>
</dbReference>
<comment type="caution">
    <text evidence="5">The sequence shown here is derived from an EMBL/GenBank/DDBJ whole genome shotgun (WGS) entry which is preliminary data.</text>
</comment>
<evidence type="ECO:0000256" key="2">
    <source>
        <dbReference type="ARBA" id="ARBA00023125"/>
    </source>
</evidence>
<dbReference type="SUPFAM" id="SSF56349">
    <property type="entry name" value="DNA breaking-rejoining enzymes"/>
    <property type="match status" value="1"/>
</dbReference>
<dbReference type="PROSITE" id="PS51898">
    <property type="entry name" value="TYR_RECOMBINASE"/>
    <property type="match status" value="1"/>
</dbReference>
<dbReference type="EMBL" id="JACRYL010000042">
    <property type="protein sequence ID" value="MBC6113195.1"/>
    <property type="molecule type" value="Genomic_DNA"/>
</dbReference>
<dbReference type="InterPro" id="IPR013762">
    <property type="entry name" value="Integrase-like_cat_sf"/>
</dbReference>
<dbReference type="Pfam" id="PF17293">
    <property type="entry name" value="Arm-DNA-bind_5"/>
    <property type="match status" value="1"/>
</dbReference>
<evidence type="ECO:0000259" key="4">
    <source>
        <dbReference type="PROSITE" id="PS51898"/>
    </source>
</evidence>
<protein>
    <submittedName>
        <fullName evidence="5">Site-specific integrase</fullName>
    </submittedName>
</protein>
<dbReference type="Gene3D" id="1.10.150.130">
    <property type="match status" value="1"/>
</dbReference>
<keyword evidence="2" id="KW-0238">DNA-binding</keyword>
<dbReference type="PANTHER" id="PTHR30349:SF64">
    <property type="entry name" value="PROPHAGE INTEGRASE INTD-RELATED"/>
    <property type="match status" value="1"/>
</dbReference>
<evidence type="ECO:0000313" key="5">
    <source>
        <dbReference type="EMBL" id="MBC6113195.1"/>
    </source>
</evidence>
<dbReference type="Proteomes" id="UP000652755">
    <property type="component" value="Unassembled WGS sequence"/>
</dbReference>
<organism evidence="5 6">
    <name type="scientific">Pedobacter fastidiosus</name>
    <dbReference type="NCBI Taxonomy" id="2765361"/>
    <lineage>
        <taxon>Bacteria</taxon>
        <taxon>Pseudomonadati</taxon>
        <taxon>Bacteroidota</taxon>
        <taxon>Sphingobacteriia</taxon>
        <taxon>Sphingobacteriales</taxon>
        <taxon>Sphingobacteriaceae</taxon>
        <taxon>Pedobacter</taxon>
    </lineage>
</organism>
<comment type="similarity">
    <text evidence="1">Belongs to the 'phage' integrase family.</text>
</comment>
<name>A0ABR7KZE7_9SPHI</name>
<sequence>MSKVTLRKKELTSGRFSFFLDYYPPIPHPKDGKLIRKEYLKLYMVADPRNEIDRNFNKQTEMIAQNIRARRQLDIQNRQYGFLSTERLMGSFIDFFRDVVRKKKGANSDVWYMALRYLISYAGQDLRFSDVTVYFCDGYKEYLMSAPGISKRKTKISNNTALSYYNKFRLALKLAYKADFLTNNIYEKTDAIKEQDTHREFLTIGEFQRLANVKIRPETMKNAGLVSGLTGLRFSDVQALKWGDVRGEVGDYYLKFRQQKTKGTEVLPISDQTFSLFGERRSSDERVFQELRYSRLRGFMDKWLGLAGIEKHITFHCFRHTFATLQLSMGTDIYTVSKLLGHRDIKTTQIYTKIIDSKKKEAATRITLEL</sequence>
<proteinExistence type="inferred from homology"/>
<dbReference type="CDD" id="cd01185">
    <property type="entry name" value="INTN1_C_like"/>
    <property type="match status" value="1"/>
</dbReference>
<dbReference type="Pfam" id="PF13102">
    <property type="entry name" value="Phage_int_SAM_5"/>
    <property type="match status" value="1"/>
</dbReference>
<dbReference type="InterPro" id="IPR010998">
    <property type="entry name" value="Integrase_recombinase_N"/>
</dbReference>
<dbReference type="InterPro" id="IPR011010">
    <property type="entry name" value="DNA_brk_join_enz"/>
</dbReference>
<feature type="domain" description="Tyr recombinase" evidence="4">
    <location>
        <begin position="197"/>
        <end position="364"/>
    </location>
</feature>
<dbReference type="RefSeq" id="WP_187073614.1">
    <property type="nucleotide sequence ID" value="NZ_JACRYL010000042.1"/>
</dbReference>
<dbReference type="Pfam" id="PF00589">
    <property type="entry name" value="Phage_integrase"/>
    <property type="match status" value="1"/>
</dbReference>
<gene>
    <name evidence="5" type="ORF">H7U22_22515</name>
</gene>
<dbReference type="Gene3D" id="1.10.443.10">
    <property type="entry name" value="Intergrase catalytic core"/>
    <property type="match status" value="1"/>
</dbReference>